<dbReference type="EMBL" id="SWLG01000015">
    <property type="protein sequence ID" value="TLS35856.1"/>
    <property type="molecule type" value="Genomic_DNA"/>
</dbReference>
<feature type="coiled-coil region" evidence="1">
    <location>
        <begin position="51"/>
        <end position="85"/>
    </location>
</feature>
<sequence length="146" mass="16311">MKKTLLALTLFLIGVIGAGCSSDSSPENNKLNGESPLDISVFQNNDMISGIETVISSVEKLNVQLESAEIEIKEVNRLGKEIEANWDRIEDQVEKRFPADYKNIEASLYPLIDVSKETEPDLDKLKQLVKDTEKKLVAFKDKLAQS</sequence>
<comment type="caution">
    <text evidence="3">The sequence shown here is derived from an EMBL/GenBank/DDBJ whole genome shotgun (WGS) entry which is preliminary data.</text>
</comment>
<keyword evidence="1" id="KW-0175">Coiled coil</keyword>
<reference evidence="3 4" key="1">
    <citation type="submission" date="2019-04" db="EMBL/GenBank/DDBJ databases">
        <title>Bacillus caeni sp. nov., a bacterium isolated from mangrove sediment.</title>
        <authorList>
            <person name="Huang H."/>
            <person name="Mo K."/>
            <person name="Hu Y."/>
        </authorList>
    </citation>
    <scope>NUCLEOTIDE SEQUENCE [LARGE SCALE GENOMIC DNA]</scope>
    <source>
        <strain evidence="3 4">HB172195</strain>
    </source>
</reference>
<name>A0A5R9F099_9BACL</name>
<evidence type="ECO:0000256" key="2">
    <source>
        <dbReference type="SAM" id="SignalP"/>
    </source>
</evidence>
<feature type="signal peptide" evidence="2">
    <location>
        <begin position="1"/>
        <end position="18"/>
    </location>
</feature>
<accession>A0A5R9F099</accession>
<organism evidence="3 4">
    <name type="scientific">Exobacillus caeni</name>
    <dbReference type="NCBI Taxonomy" id="2574798"/>
    <lineage>
        <taxon>Bacteria</taxon>
        <taxon>Bacillati</taxon>
        <taxon>Bacillota</taxon>
        <taxon>Bacilli</taxon>
        <taxon>Bacillales</taxon>
        <taxon>Guptibacillaceae</taxon>
        <taxon>Exobacillus</taxon>
    </lineage>
</organism>
<keyword evidence="2" id="KW-0732">Signal</keyword>
<dbReference type="OrthoDB" id="2858248at2"/>
<dbReference type="AlphaFoldDB" id="A0A5R9F099"/>
<dbReference type="RefSeq" id="WP_138128292.1">
    <property type="nucleotide sequence ID" value="NZ_SWLG01000015.1"/>
</dbReference>
<dbReference type="PROSITE" id="PS51257">
    <property type="entry name" value="PROKAR_LIPOPROTEIN"/>
    <property type="match status" value="1"/>
</dbReference>
<gene>
    <name evidence="3" type="ORF">FCL54_17820</name>
</gene>
<proteinExistence type="predicted"/>
<keyword evidence="4" id="KW-1185">Reference proteome</keyword>
<feature type="chain" id="PRO_5038547240" description="Lipoprotein" evidence="2">
    <location>
        <begin position="19"/>
        <end position="146"/>
    </location>
</feature>
<evidence type="ECO:0008006" key="5">
    <source>
        <dbReference type="Google" id="ProtNLM"/>
    </source>
</evidence>
<dbReference type="Proteomes" id="UP000308230">
    <property type="component" value="Unassembled WGS sequence"/>
</dbReference>
<evidence type="ECO:0000256" key="1">
    <source>
        <dbReference type="SAM" id="Coils"/>
    </source>
</evidence>
<evidence type="ECO:0000313" key="3">
    <source>
        <dbReference type="EMBL" id="TLS35856.1"/>
    </source>
</evidence>
<protein>
    <recommendedName>
        <fullName evidence="5">Lipoprotein</fullName>
    </recommendedName>
</protein>
<evidence type="ECO:0000313" key="4">
    <source>
        <dbReference type="Proteomes" id="UP000308230"/>
    </source>
</evidence>